<dbReference type="AlphaFoldDB" id="A0A9D1K5L9"/>
<organism evidence="13 14">
    <name type="scientific">Candidatus Alectryocaccomicrobium excrementavium</name>
    <dbReference type="NCBI Taxonomy" id="2840668"/>
    <lineage>
        <taxon>Bacteria</taxon>
        <taxon>Bacillati</taxon>
        <taxon>Bacillota</taxon>
        <taxon>Clostridia</taxon>
        <taxon>Candidatus Alectryocaccomicrobium</taxon>
    </lineage>
</organism>
<dbReference type="InterPro" id="IPR000600">
    <property type="entry name" value="ROK"/>
</dbReference>
<evidence type="ECO:0000256" key="12">
    <source>
        <dbReference type="ARBA" id="ARBA00048451"/>
    </source>
</evidence>
<keyword evidence="8" id="KW-0067">ATP-binding</keyword>
<dbReference type="CDD" id="cd24067">
    <property type="entry name" value="ASKHA_NBD_ROK_BsFRK-like"/>
    <property type="match status" value="1"/>
</dbReference>
<keyword evidence="3" id="KW-0808">Transferase</keyword>
<comment type="similarity">
    <text evidence="2">Belongs to the ROK (NagC/XylR) family.</text>
</comment>
<comment type="cofactor">
    <cofactor evidence="1">
        <name>Mg(2+)</name>
        <dbReference type="ChEBI" id="CHEBI:18420"/>
    </cofactor>
</comment>
<dbReference type="PANTHER" id="PTHR42742">
    <property type="entry name" value="TRANSCRIPTIONAL REPRESSOR MPRA"/>
    <property type="match status" value="1"/>
</dbReference>
<dbReference type="Proteomes" id="UP000824140">
    <property type="component" value="Unassembled WGS sequence"/>
</dbReference>
<keyword evidence="10" id="KW-0119">Carbohydrate metabolism</keyword>
<dbReference type="SUPFAM" id="SSF53067">
    <property type="entry name" value="Actin-like ATPase domain"/>
    <property type="match status" value="1"/>
</dbReference>
<evidence type="ECO:0000256" key="3">
    <source>
        <dbReference type="ARBA" id="ARBA00022679"/>
    </source>
</evidence>
<dbReference type="FunFam" id="3.30.420.40:FF:000153">
    <property type="entry name" value="Putative fructokinase"/>
    <property type="match status" value="1"/>
</dbReference>
<dbReference type="EMBL" id="DVJN01000125">
    <property type="protein sequence ID" value="HIS92624.1"/>
    <property type="molecule type" value="Genomic_DNA"/>
</dbReference>
<comment type="catalytic activity">
    <reaction evidence="12">
        <text>D-fructose + ATP = D-fructose 6-phosphate + ADP + H(+)</text>
        <dbReference type="Rhea" id="RHEA:16125"/>
        <dbReference type="ChEBI" id="CHEBI:15378"/>
        <dbReference type="ChEBI" id="CHEBI:30616"/>
        <dbReference type="ChEBI" id="CHEBI:37721"/>
        <dbReference type="ChEBI" id="CHEBI:61527"/>
        <dbReference type="ChEBI" id="CHEBI:456216"/>
        <dbReference type="EC" id="2.7.1.4"/>
    </reaction>
</comment>
<dbReference type="GO" id="GO:0005524">
    <property type="term" value="F:ATP binding"/>
    <property type="evidence" value="ECO:0007669"/>
    <property type="project" value="UniProtKB-KW"/>
</dbReference>
<dbReference type="EC" id="2.7.1.4" evidence="11"/>
<accession>A0A9D1K5L9</accession>
<keyword evidence="9" id="KW-0460">Magnesium</keyword>
<gene>
    <name evidence="13" type="ORF">IAA84_06350</name>
</gene>
<name>A0A9D1K5L9_9FIRM</name>
<protein>
    <recommendedName>
        <fullName evidence="11">fructokinase</fullName>
        <ecNumber evidence="11">2.7.1.4</ecNumber>
    </recommendedName>
</protein>
<dbReference type="PANTHER" id="PTHR42742:SF3">
    <property type="entry name" value="FRUCTOKINASE"/>
    <property type="match status" value="1"/>
</dbReference>
<keyword evidence="7" id="KW-0862">Zinc</keyword>
<comment type="caution">
    <text evidence="13">The sequence shown here is derived from an EMBL/GenBank/DDBJ whole genome shotgun (WGS) entry which is preliminary data.</text>
</comment>
<dbReference type="InterPro" id="IPR051804">
    <property type="entry name" value="Carb_Metab_Reg_Kinase/Isom"/>
</dbReference>
<evidence type="ECO:0000256" key="9">
    <source>
        <dbReference type="ARBA" id="ARBA00022842"/>
    </source>
</evidence>
<dbReference type="PROSITE" id="PS01125">
    <property type="entry name" value="ROK"/>
    <property type="match status" value="1"/>
</dbReference>
<evidence type="ECO:0000256" key="10">
    <source>
        <dbReference type="ARBA" id="ARBA00023277"/>
    </source>
</evidence>
<dbReference type="FunFam" id="3.30.420.40:FF:000136">
    <property type="entry name" value="Putative fructokinase"/>
    <property type="match status" value="1"/>
</dbReference>
<dbReference type="InterPro" id="IPR049874">
    <property type="entry name" value="ROK_cs"/>
</dbReference>
<keyword evidence="6" id="KW-0418">Kinase</keyword>
<evidence type="ECO:0000313" key="14">
    <source>
        <dbReference type="Proteomes" id="UP000824140"/>
    </source>
</evidence>
<sequence length="293" mass="31409">MLLGAIEAGGTKMVLCIGDEEQHILEREVIPTTTPEETTGKILAFFQGKGIRALGIGSFGPLDLNRRSKTYGYITTTPKTLWRNFPLLPRLREALRVPVEIDTDVNAAALSEYALGAAQGFNSCLYVTVGTGIGGGLIAEGNLVHGLVHPEFGHMLLRVSSEDPMPDGVCPYHKGCLEGLASGPAIEARWAKKASLLPENHPAWILEAEYLAQMCANAIFCISPECIVLGGGVMRQVHLFPLVRARTAALLEGYVQHPRILSGMDDYIVPPALGENSGIVGGLLLAKRAFQGV</sequence>
<evidence type="ECO:0000256" key="6">
    <source>
        <dbReference type="ARBA" id="ARBA00022777"/>
    </source>
</evidence>
<keyword evidence="5" id="KW-0547">Nucleotide-binding</keyword>
<evidence type="ECO:0000256" key="5">
    <source>
        <dbReference type="ARBA" id="ARBA00022741"/>
    </source>
</evidence>
<evidence type="ECO:0000256" key="4">
    <source>
        <dbReference type="ARBA" id="ARBA00022723"/>
    </source>
</evidence>
<dbReference type="GO" id="GO:0046872">
    <property type="term" value="F:metal ion binding"/>
    <property type="evidence" value="ECO:0007669"/>
    <property type="project" value="UniProtKB-KW"/>
</dbReference>
<evidence type="ECO:0000313" key="13">
    <source>
        <dbReference type="EMBL" id="HIS92624.1"/>
    </source>
</evidence>
<evidence type="ECO:0000256" key="11">
    <source>
        <dbReference type="ARBA" id="ARBA00038887"/>
    </source>
</evidence>
<dbReference type="Pfam" id="PF00480">
    <property type="entry name" value="ROK"/>
    <property type="match status" value="1"/>
</dbReference>
<evidence type="ECO:0000256" key="7">
    <source>
        <dbReference type="ARBA" id="ARBA00022833"/>
    </source>
</evidence>
<reference evidence="13" key="2">
    <citation type="journal article" date="2021" name="PeerJ">
        <title>Extensive microbial diversity within the chicken gut microbiome revealed by metagenomics and culture.</title>
        <authorList>
            <person name="Gilroy R."/>
            <person name="Ravi A."/>
            <person name="Getino M."/>
            <person name="Pursley I."/>
            <person name="Horton D.L."/>
            <person name="Alikhan N.F."/>
            <person name="Baker D."/>
            <person name="Gharbi K."/>
            <person name="Hall N."/>
            <person name="Watson M."/>
            <person name="Adriaenssens E.M."/>
            <person name="Foster-Nyarko E."/>
            <person name="Jarju S."/>
            <person name="Secka A."/>
            <person name="Antonio M."/>
            <person name="Oren A."/>
            <person name="Chaudhuri R.R."/>
            <person name="La Ragione R."/>
            <person name="Hildebrand F."/>
            <person name="Pallen M.J."/>
        </authorList>
    </citation>
    <scope>NUCLEOTIDE SEQUENCE</scope>
    <source>
        <strain evidence="13">13766</strain>
    </source>
</reference>
<dbReference type="Gene3D" id="3.30.420.40">
    <property type="match status" value="2"/>
</dbReference>
<evidence type="ECO:0000256" key="2">
    <source>
        <dbReference type="ARBA" id="ARBA00006479"/>
    </source>
</evidence>
<proteinExistence type="inferred from homology"/>
<keyword evidence="4" id="KW-0479">Metal-binding</keyword>
<reference evidence="13" key="1">
    <citation type="submission" date="2020-10" db="EMBL/GenBank/DDBJ databases">
        <authorList>
            <person name="Gilroy R."/>
        </authorList>
    </citation>
    <scope>NUCLEOTIDE SEQUENCE</scope>
    <source>
        <strain evidence="13">13766</strain>
    </source>
</reference>
<dbReference type="InterPro" id="IPR043129">
    <property type="entry name" value="ATPase_NBD"/>
</dbReference>
<evidence type="ECO:0000256" key="8">
    <source>
        <dbReference type="ARBA" id="ARBA00022840"/>
    </source>
</evidence>
<dbReference type="GO" id="GO:0008865">
    <property type="term" value="F:fructokinase activity"/>
    <property type="evidence" value="ECO:0007669"/>
    <property type="project" value="UniProtKB-EC"/>
</dbReference>
<evidence type="ECO:0000256" key="1">
    <source>
        <dbReference type="ARBA" id="ARBA00001946"/>
    </source>
</evidence>